<keyword evidence="2" id="KW-1133">Transmembrane helix</keyword>
<reference evidence="5" key="1">
    <citation type="submission" date="2017-09" db="EMBL/GenBank/DDBJ databases">
        <title>Depth-based differentiation of microbial function through sediment-hosted aquifers and enrichment of novel symbionts in the deep terrestrial subsurface.</title>
        <authorList>
            <person name="Probst A.J."/>
            <person name="Ladd B."/>
            <person name="Jarett J.K."/>
            <person name="Geller-Mcgrath D.E."/>
            <person name="Sieber C.M.K."/>
            <person name="Emerson J.B."/>
            <person name="Anantharaman K."/>
            <person name="Thomas B.C."/>
            <person name="Malmstrom R."/>
            <person name="Stieglmeier M."/>
            <person name="Klingl A."/>
            <person name="Woyke T."/>
            <person name="Ryan C.M."/>
            <person name="Banfield J.F."/>
        </authorList>
    </citation>
    <scope>NUCLEOTIDE SEQUENCE [LARGE SCALE GENOMIC DNA]</scope>
</reference>
<feature type="transmembrane region" description="Helical" evidence="2">
    <location>
        <begin position="6"/>
        <end position="26"/>
    </location>
</feature>
<dbReference type="Gene3D" id="2.60.40.420">
    <property type="entry name" value="Cupredoxins - blue copper proteins"/>
    <property type="match status" value="1"/>
</dbReference>
<evidence type="ECO:0000256" key="2">
    <source>
        <dbReference type="SAM" id="Phobius"/>
    </source>
</evidence>
<accession>A0A2H0WML2</accession>
<dbReference type="Proteomes" id="UP000230033">
    <property type="component" value="Unassembled WGS sequence"/>
</dbReference>
<organism evidence="4 5">
    <name type="scientific">Candidatus Shapirobacteria bacterium CG09_land_8_20_14_0_10_47_13</name>
    <dbReference type="NCBI Taxonomy" id="1974481"/>
    <lineage>
        <taxon>Bacteria</taxon>
        <taxon>Candidatus Shapironibacteriota</taxon>
    </lineage>
</organism>
<dbReference type="InterPro" id="IPR028096">
    <property type="entry name" value="EfeO_Cupredoxin"/>
</dbReference>
<dbReference type="SUPFAM" id="SSF49503">
    <property type="entry name" value="Cupredoxins"/>
    <property type="match status" value="1"/>
</dbReference>
<proteinExistence type="predicted"/>
<evidence type="ECO:0000256" key="1">
    <source>
        <dbReference type="SAM" id="MobiDB-lite"/>
    </source>
</evidence>
<dbReference type="PANTHER" id="PTHR36507:SF1">
    <property type="entry name" value="BLL1555 PROTEIN"/>
    <property type="match status" value="1"/>
</dbReference>
<evidence type="ECO:0000313" key="4">
    <source>
        <dbReference type="EMBL" id="PIS13891.1"/>
    </source>
</evidence>
<feature type="region of interest" description="Disordered" evidence="1">
    <location>
        <begin position="32"/>
        <end position="52"/>
    </location>
</feature>
<dbReference type="EMBL" id="PEZJ01000021">
    <property type="protein sequence ID" value="PIS13891.1"/>
    <property type="molecule type" value="Genomic_DNA"/>
</dbReference>
<protein>
    <recommendedName>
        <fullName evidence="3">EfeO-type cupredoxin-like domain-containing protein</fullName>
    </recommendedName>
</protein>
<evidence type="ECO:0000259" key="3">
    <source>
        <dbReference type="Pfam" id="PF13473"/>
    </source>
</evidence>
<dbReference type="InterPro" id="IPR052721">
    <property type="entry name" value="ET_Amicyanin"/>
</dbReference>
<dbReference type="AlphaFoldDB" id="A0A2H0WML2"/>
<dbReference type="PANTHER" id="PTHR36507">
    <property type="entry name" value="BLL1555 PROTEIN"/>
    <property type="match status" value="1"/>
</dbReference>
<comment type="caution">
    <text evidence="4">The sequence shown here is derived from an EMBL/GenBank/DDBJ whole genome shotgun (WGS) entry which is preliminary data.</text>
</comment>
<gene>
    <name evidence="4" type="ORF">COT65_01720</name>
</gene>
<keyword evidence="2" id="KW-0812">Transmembrane</keyword>
<evidence type="ECO:0000313" key="5">
    <source>
        <dbReference type="Proteomes" id="UP000230033"/>
    </source>
</evidence>
<keyword evidence="2" id="KW-0472">Membrane</keyword>
<dbReference type="InterPro" id="IPR008972">
    <property type="entry name" value="Cupredoxin"/>
</dbReference>
<feature type="compositionally biased region" description="Polar residues" evidence="1">
    <location>
        <begin position="32"/>
        <end position="45"/>
    </location>
</feature>
<sequence length="145" mass="15734">MDKQKLSLGIFGVVGVITLVLIGALVTKQNQVSPGTTTPGQNELAPTSPPLPTKTAEEIKIISQIETKVVTIKNFKFDPETLTVKLHDQVVWKNQDTVNHQIKGNNWGNVPIGPGENFTQAFDKAGTFPYVCALHPTMTGTIIVK</sequence>
<dbReference type="Pfam" id="PF13473">
    <property type="entry name" value="Cupredoxin_1"/>
    <property type="match status" value="1"/>
</dbReference>
<name>A0A2H0WML2_9BACT</name>
<feature type="domain" description="EfeO-type cupredoxin-like" evidence="3">
    <location>
        <begin position="65"/>
        <end position="144"/>
    </location>
</feature>